<feature type="signal peptide" evidence="1">
    <location>
        <begin position="1"/>
        <end position="39"/>
    </location>
</feature>
<reference evidence="2 3" key="1">
    <citation type="journal article" date="2019" name="Int. J. Syst. Evol. Microbiol.">
        <title>The Global Catalogue of Microorganisms (GCM) 10K type strain sequencing project: providing services to taxonomists for standard genome sequencing and annotation.</title>
        <authorList>
            <consortium name="The Broad Institute Genomics Platform"/>
            <consortium name="The Broad Institute Genome Sequencing Center for Infectious Disease"/>
            <person name="Wu L."/>
            <person name="Ma J."/>
        </authorList>
    </citation>
    <scope>NUCLEOTIDE SEQUENCE [LARGE SCALE GENOMIC DNA]</scope>
    <source>
        <strain evidence="2 3">JCM 16227</strain>
    </source>
</reference>
<dbReference type="CDD" id="cd00229">
    <property type="entry name" value="SGNH_hydrolase"/>
    <property type="match status" value="1"/>
</dbReference>
<name>A0ABN3HCR8_9ACTN</name>
<organism evidence="2 3">
    <name type="scientific">Gordonia cholesterolivorans</name>
    <dbReference type="NCBI Taxonomy" id="559625"/>
    <lineage>
        <taxon>Bacteria</taxon>
        <taxon>Bacillati</taxon>
        <taxon>Actinomycetota</taxon>
        <taxon>Actinomycetes</taxon>
        <taxon>Mycobacteriales</taxon>
        <taxon>Gordoniaceae</taxon>
        <taxon>Gordonia</taxon>
    </lineage>
</organism>
<dbReference type="InterPro" id="IPR036514">
    <property type="entry name" value="SGNH_hydro_sf"/>
</dbReference>
<evidence type="ECO:0000313" key="3">
    <source>
        <dbReference type="Proteomes" id="UP001501170"/>
    </source>
</evidence>
<protein>
    <recommendedName>
        <fullName evidence="4">SGNH hydrolase-type esterase domain-containing protein</fullName>
    </recommendedName>
</protein>
<dbReference type="Gene3D" id="3.40.50.1110">
    <property type="entry name" value="SGNH hydrolase"/>
    <property type="match status" value="1"/>
</dbReference>
<accession>A0ABN3HCR8</accession>
<dbReference type="RefSeq" id="WP_062366630.1">
    <property type="nucleotide sequence ID" value="NZ_BAAARB010000005.1"/>
</dbReference>
<dbReference type="EMBL" id="BAAARB010000005">
    <property type="protein sequence ID" value="GAA2376165.1"/>
    <property type="molecule type" value="Genomic_DNA"/>
</dbReference>
<dbReference type="Proteomes" id="UP001501170">
    <property type="component" value="Unassembled WGS sequence"/>
</dbReference>
<evidence type="ECO:0000256" key="1">
    <source>
        <dbReference type="SAM" id="SignalP"/>
    </source>
</evidence>
<feature type="chain" id="PRO_5045114977" description="SGNH hydrolase-type esterase domain-containing protein" evidence="1">
    <location>
        <begin position="40"/>
        <end position="292"/>
    </location>
</feature>
<sequence>MTTETPVTDDRRRTRFRRGRRLTAAVIAAAAVTTIVAPAASAKTDVAGTLDAVSRIITQNLSTQRGVSDTPFDVPSYLWVLTHPLGSGTQNLPRPNQKTMCNTVIQIGDSTSVGLDNSLRVPSPTDRMTPQYRRVGAKKVYLDAANGRAVVEPAGGRPSGLEAIDDQRRRGHDGCWVIALGANDAARIAEGSHISADRRIDLVMHRLAGRPVLWPTVRTGDGALPHYADAHMRAFNAALRRAAHRYPNLRVYDFAAHTDRSWYVDGVHYTPDAMIQRNRLLATALATSFPRR</sequence>
<evidence type="ECO:0000313" key="2">
    <source>
        <dbReference type="EMBL" id="GAA2376165.1"/>
    </source>
</evidence>
<keyword evidence="1" id="KW-0732">Signal</keyword>
<gene>
    <name evidence="2" type="ORF">GCM10009855_14340</name>
</gene>
<comment type="caution">
    <text evidence="2">The sequence shown here is derived from an EMBL/GenBank/DDBJ whole genome shotgun (WGS) entry which is preliminary data.</text>
</comment>
<proteinExistence type="predicted"/>
<keyword evidence="3" id="KW-1185">Reference proteome</keyword>
<dbReference type="SUPFAM" id="SSF52266">
    <property type="entry name" value="SGNH hydrolase"/>
    <property type="match status" value="1"/>
</dbReference>
<evidence type="ECO:0008006" key="4">
    <source>
        <dbReference type="Google" id="ProtNLM"/>
    </source>
</evidence>